<evidence type="ECO:0000313" key="1">
    <source>
        <dbReference type="EMBL" id="GGX15691.1"/>
    </source>
</evidence>
<proteinExistence type="predicted"/>
<evidence type="ECO:0000313" key="2">
    <source>
        <dbReference type="Proteomes" id="UP000601108"/>
    </source>
</evidence>
<gene>
    <name evidence="1" type="ORF">GCM10007384_16540</name>
</gene>
<dbReference type="EMBL" id="BMWS01000009">
    <property type="protein sequence ID" value="GGX15691.1"/>
    <property type="molecule type" value="Genomic_DNA"/>
</dbReference>
<dbReference type="PROSITE" id="PS51257">
    <property type="entry name" value="PROKAR_LIPOPROTEIN"/>
    <property type="match status" value="1"/>
</dbReference>
<dbReference type="RefSeq" id="WP_027413202.1">
    <property type="nucleotide sequence ID" value="NZ_BMWS01000009.1"/>
</dbReference>
<comment type="caution">
    <text evidence="1">The sequence shown here is derived from an EMBL/GenBank/DDBJ whole genome shotgun (WGS) entry which is preliminary data.</text>
</comment>
<organism evidence="1 2">
    <name type="scientific">Aquimarina muelleri</name>
    <dbReference type="NCBI Taxonomy" id="279356"/>
    <lineage>
        <taxon>Bacteria</taxon>
        <taxon>Pseudomonadati</taxon>
        <taxon>Bacteroidota</taxon>
        <taxon>Flavobacteriia</taxon>
        <taxon>Flavobacteriales</taxon>
        <taxon>Flavobacteriaceae</taxon>
        <taxon>Aquimarina</taxon>
    </lineage>
</organism>
<reference evidence="1 2" key="1">
    <citation type="journal article" date="2014" name="Int. J. Syst. Evol. Microbiol.">
        <title>Complete genome sequence of Corynebacterium casei LMG S-19264T (=DSM 44701T), isolated from a smear-ripened cheese.</title>
        <authorList>
            <consortium name="US DOE Joint Genome Institute (JGI-PGF)"/>
            <person name="Walter F."/>
            <person name="Albersmeier A."/>
            <person name="Kalinowski J."/>
            <person name="Ruckert C."/>
        </authorList>
    </citation>
    <scope>NUCLEOTIDE SEQUENCE [LARGE SCALE GENOMIC DNA]</scope>
    <source>
        <strain evidence="1 2">KCTC 12285</strain>
    </source>
</reference>
<keyword evidence="2" id="KW-1185">Reference proteome</keyword>
<dbReference type="Proteomes" id="UP000601108">
    <property type="component" value="Unassembled WGS sequence"/>
</dbReference>
<accession>A0A918JX45</accession>
<name>A0A918JX45_9FLAO</name>
<sequence length="325" mass="37664">MKQFFKMAIFGLLITACSQDDTITETHSIEETKETQSQTIKAIDSSMLSFASEDEFREFIKNRIENKENLLEEARTVFEKEGRLSLLLIYKSLEKTEAEKLGLKKEDIAIVDSPDSVLLSMLNSKGELRIGRHIFRIDGDFVYTYTSGNSSEIIKFIEAYNAREIEIKSGTTITFGDNLKVYKHKNTVEQAKANTNEREIILFNGRKARMIARQWTGFYPHYSSIGSVTKTQVWSKVLWWSQWKDVKTDNRLEFDMTYTKKEAFTAPLAFGKKSHNYCNCLEAMDIYDWSAGFIPAEFYERDGFSKHWAHWYPATPNTVGTTMFY</sequence>
<protein>
    <submittedName>
        <fullName evidence="1">Uncharacterized protein</fullName>
    </submittedName>
</protein>
<dbReference type="AlphaFoldDB" id="A0A918JX45"/>